<sequence>MGGHGGGGPSEPLDFEGEFTPAMRKLQRQVLRHHNRYRRLHGVHTLKEDEKLNRYAQAWALVLAKRGRMEHRKKPLHGENLYMRWSSNMESPITGRMPVESWYNEIDMYDFNHPGFKSGTGHFTQVVWKNSRRLGTGVARDRKGTFFVVSVYEPRGNIRGQFGDQVTRPISGGGGGRGHKKRWRRRREANKHE</sequence>
<name>A0ACB7T8R0_HYAAI</name>
<proteinExistence type="predicted"/>
<dbReference type="Proteomes" id="UP000821845">
    <property type="component" value="Chromosome 10"/>
</dbReference>
<keyword evidence="2" id="KW-1185">Reference proteome</keyword>
<comment type="caution">
    <text evidence="1">The sequence shown here is derived from an EMBL/GenBank/DDBJ whole genome shotgun (WGS) entry which is preliminary data.</text>
</comment>
<reference evidence="1" key="1">
    <citation type="submission" date="2020-05" db="EMBL/GenBank/DDBJ databases">
        <title>Large-scale comparative analyses of tick genomes elucidate their genetic diversity and vector capacities.</title>
        <authorList>
            <person name="Jia N."/>
            <person name="Wang J."/>
            <person name="Shi W."/>
            <person name="Du L."/>
            <person name="Sun Y."/>
            <person name="Zhan W."/>
            <person name="Jiang J."/>
            <person name="Wang Q."/>
            <person name="Zhang B."/>
            <person name="Ji P."/>
            <person name="Sakyi L.B."/>
            <person name="Cui X."/>
            <person name="Yuan T."/>
            <person name="Jiang B."/>
            <person name="Yang W."/>
            <person name="Lam T.T.-Y."/>
            <person name="Chang Q."/>
            <person name="Ding S."/>
            <person name="Wang X."/>
            <person name="Zhu J."/>
            <person name="Ruan X."/>
            <person name="Zhao L."/>
            <person name="Wei J."/>
            <person name="Que T."/>
            <person name="Du C."/>
            <person name="Cheng J."/>
            <person name="Dai P."/>
            <person name="Han X."/>
            <person name="Huang E."/>
            <person name="Gao Y."/>
            <person name="Liu J."/>
            <person name="Shao H."/>
            <person name="Ye R."/>
            <person name="Li L."/>
            <person name="Wei W."/>
            <person name="Wang X."/>
            <person name="Wang C."/>
            <person name="Yang T."/>
            <person name="Huo Q."/>
            <person name="Li W."/>
            <person name="Guo W."/>
            <person name="Chen H."/>
            <person name="Zhou L."/>
            <person name="Ni X."/>
            <person name="Tian J."/>
            <person name="Zhou Y."/>
            <person name="Sheng Y."/>
            <person name="Liu T."/>
            <person name="Pan Y."/>
            <person name="Xia L."/>
            <person name="Li J."/>
            <person name="Zhao F."/>
            <person name="Cao W."/>
        </authorList>
    </citation>
    <scope>NUCLEOTIDE SEQUENCE</scope>
    <source>
        <strain evidence="1">Hyas-2018</strain>
    </source>
</reference>
<dbReference type="EMBL" id="CM023490">
    <property type="protein sequence ID" value="KAH6943230.1"/>
    <property type="molecule type" value="Genomic_DNA"/>
</dbReference>
<evidence type="ECO:0000313" key="1">
    <source>
        <dbReference type="EMBL" id="KAH6943230.1"/>
    </source>
</evidence>
<protein>
    <submittedName>
        <fullName evidence="1">Uncharacterized protein</fullName>
    </submittedName>
</protein>
<organism evidence="1 2">
    <name type="scientific">Hyalomma asiaticum</name>
    <name type="common">Tick</name>
    <dbReference type="NCBI Taxonomy" id="266040"/>
    <lineage>
        <taxon>Eukaryota</taxon>
        <taxon>Metazoa</taxon>
        <taxon>Ecdysozoa</taxon>
        <taxon>Arthropoda</taxon>
        <taxon>Chelicerata</taxon>
        <taxon>Arachnida</taxon>
        <taxon>Acari</taxon>
        <taxon>Parasitiformes</taxon>
        <taxon>Ixodida</taxon>
        <taxon>Ixodoidea</taxon>
        <taxon>Ixodidae</taxon>
        <taxon>Hyalomminae</taxon>
        <taxon>Hyalomma</taxon>
    </lineage>
</organism>
<accession>A0ACB7T8R0</accession>
<gene>
    <name evidence="1" type="ORF">HPB50_017956</name>
</gene>
<evidence type="ECO:0000313" key="2">
    <source>
        <dbReference type="Proteomes" id="UP000821845"/>
    </source>
</evidence>